<dbReference type="Proteomes" id="UP000597444">
    <property type="component" value="Unassembled WGS sequence"/>
</dbReference>
<organism evidence="1 2">
    <name type="scientific">Reticulibacter mediterranei</name>
    <dbReference type="NCBI Taxonomy" id="2778369"/>
    <lineage>
        <taxon>Bacteria</taxon>
        <taxon>Bacillati</taxon>
        <taxon>Chloroflexota</taxon>
        <taxon>Ktedonobacteria</taxon>
        <taxon>Ktedonobacterales</taxon>
        <taxon>Reticulibacteraceae</taxon>
        <taxon>Reticulibacter</taxon>
    </lineage>
</organism>
<keyword evidence="2" id="KW-1185">Reference proteome</keyword>
<gene>
    <name evidence="1" type="ORF">KSF_092500</name>
</gene>
<protein>
    <submittedName>
        <fullName evidence="1">Uncharacterized protein</fullName>
    </submittedName>
</protein>
<comment type="caution">
    <text evidence="1">The sequence shown here is derived from an EMBL/GenBank/DDBJ whole genome shotgun (WGS) entry which is preliminary data.</text>
</comment>
<reference evidence="1" key="1">
    <citation type="submission" date="2020-10" db="EMBL/GenBank/DDBJ databases">
        <title>Taxonomic study of unclassified bacteria belonging to the class Ktedonobacteria.</title>
        <authorList>
            <person name="Yabe S."/>
            <person name="Wang C.M."/>
            <person name="Zheng Y."/>
            <person name="Sakai Y."/>
            <person name="Cavaletti L."/>
            <person name="Monciardini P."/>
            <person name="Donadio S."/>
        </authorList>
    </citation>
    <scope>NUCLEOTIDE SEQUENCE</scope>
    <source>
        <strain evidence="1">ID150040</strain>
    </source>
</reference>
<dbReference type="AlphaFoldDB" id="A0A8J3N5E6"/>
<dbReference type="EMBL" id="BNJK01000002">
    <property type="protein sequence ID" value="GHO99202.1"/>
    <property type="molecule type" value="Genomic_DNA"/>
</dbReference>
<evidence type="ECO:0000313" key="2">
    <source>
        <dbReference type="Proteomes" id="UP000597444"/>
    </source>
</evidence>
<accession>A0A8J3N5E6</accession>
<name>A0A8J3N5E6_9CHLR</name>
<proteinExistence type="predicted"/>
<sequence length="70" mass="8196">MFFFASRKQPYQWSLTPSTSLLSFTYHSTDLYMVFPGRDGPPYRVSQQLLMKEVSPLRQFKDPDPGCYIP</sequence>
<evidence type="ECO:0000313" key="1">
    <source>
        <dbReference type="EMBL" id="GHO99202.1"/>
    </source>
</evidence>